<reference evidence="2 3" key="1">
    <citation type="journal article" date="2016" name="Nat. Commun.">
        <title>Thousands of microbial genomes shed light on interconnected biogeochemical processes in an aquifer system.</title>
        <authorList>
            <person name="Anantharaman K."/>
            <person name="Brown C.T."/>
            <person name="Hug L.A."/>
            <person name="Sharon I."/>
            <person name="Castelle C.J."/>
            <person name="Probst A.J."/>
            <person name="Thomas B.C."/>
            <person name="Singh A."/>
            <person name="Wilkins M.J."/>
            <person name="Karaoz U."/>
            <person name="Brodie E.L."/>
            <person name="Williams K.H."/>
            <person name="Hubbard S.S."/>
            <person name="Banfield J.F."/>
        </authorList>
    </citation>
    <scope>NUCLEOTIDE SEQUENCE [LARGE SCALE GENOMIC DNA]</scope>
</reference>
<gene>
    <name evidence="2" type="ORF">A2W05_01045</name>
</gene>
<accession>A0A1F7S0R2</accession>
<dbReference type="Pfam" id="PF07589">
    <property type="entry name" value="PEP-CTERM"/>
    <property type="match status" value="1"/>
</dbReference>
<sequence>MKKLYYAIFILLVFATKVEALPAILDPNYDITLIATGLGAGAGAMAMDNEGNLFINDYRDPGTGNGRIHWFKPNGEYATINSNIYYSGAIAVLPNGNLLVGPGPGYEVTRDGAVSLFPTALSCPYNIKPDGLGNFFVSEGCAGRITILHQDQTTSTFASGLNNPNDLTFDNQGHLWISEHSLGTVIELDSTGQKIQEITGFTQYGPGGMQFWDGSIFMSNPMDATIVRIEKDGSWTYFASGFTGKANPPFNGPSGLLAVGNTLYVGDADNLWKISPVPEPTTLLLLGSGFMGLVLLRKKLKI</sequence>
<evidence type="ECO:0000313" key="2">
    <source>
        <dbReference type="EMBL" id="OGL47396.1"/>
    </source>
</evidence>
<dbReference type="Proteomes" id="UP000178797">
    <property type="component" value="Unassembled WGS sequence"/>
</dbReference>
<dbReference type="InterPro" id="IPR013424">
    <property type="entry name" value="Ice-binding_C"/>
</dbReference>
<feature type="domain" description="Ice-binding protein C-terminal" evidence="1">
    <location>
        <begin position="276"/>
        <end position="298"/>
    </location>
</feature>
<dbReference type="SUPFAM" id="SSF63829">
    <property type="entry name" value="Calcium-dependent phosphotriesterase"/>
    <property type="match status" value="1"/>
</dbReference>
<proteinExistence type="predicted"/>
<dbReference type="EMBL" id="MGDE01000038">
    <property type="protein sequence ID" value="OGL47396.1"/>
    <property type="molecule type" value="Genomic_DNA"/>
</dbReference>
<dbReference type="InterPro" id="IPR011042">
    <property type="entry name" value="6-blade_b-propeller_TolB-like"/>
</dbReference>
<organism evidence="2 3">
    <name type="scientific">Candidatus Schekmanbacteria bacterium RBG_16_38_10</name>
    <dbReference type="NCBI Taxonomy" id="1817879"/>
    <lineage>
        <taxon>Bacteria</taxon>
        <taxon>Candidatus Schekmaniibacteriota</taxon>
    </lineage>
</organism>
<dbReference type="AlphaFoldDB" id="A0A1F7S0R2"/>
<dbReference type="NCBIfam" id="TIGR02595">
    <property type="entry name" value="PEP_CTERM"/>
    <property type="match status" value="1"/>
</dbReference>
<dbReference type="Gene3D" id="2.120.10.30">
    <property type="entry name" value="TolB, C-terminal domain"/>
    <property type="match status" value="1"/>
</dbReference>
<name>A0A1F7S0R2_9BACT</name>
<evidence type="ECO:0000313" key="3">
    <source>
        <dbReference type="Proteomes" id="UP000178797"/>
    </source>
</evidence>
<comment type="caution">
    <text evidence="2">The sequence shown here is derived from an EMBL/GenBank/DDBJ whole genome shotgun (WGS) entry which is preliminary data.</text>
</comment>
<protein>
    <recommendedName>
        <fullName evidence="1">Ice-binding protein C-terminal domain-containing protein</fullName>
    </recommendedName>
</protein>
<evidence type="ECO:0000259" key="1">
    <source>
        <dbReference type="Pfam" id="PF07589"/>
    </source>
</evidence>